<gene>
    <name evidence="10" type="ORF">C2R92_05925</name>
</gene>
<dbReference type="RefSeq" id="WP_373454673.1">
    <property type="nucleotide sequence ID" value="NZ_QBQB01000150.1"/>
</dbReference>
<evidence type="ECO:0000313" key="10">
    <source>
        <dbReference type="EMBL" id="PUD39060.1"/>
    </source>
</evidence>
<keyword evidence="5" id="KW-0067">ATP-binding</keyword>
<accession>A0A2T6SQM4</accession>
<feature type="non-terminal residue" evidence="10">
    <location>
        <position position="1"/>
    </location>
</feature>
<evidence type="ECO:0000256" key="7">
    <source>
        <dbReference type="ARBA" id="ARBA00023146"/>
    </source>
</evidence>
<keyword evidence="7" id="KW-0030">Aminoacyl-tRNA synthetase</keyword>
<dbReference type="GO" id="GO:0006429">
    <property type="term" value="P:leucyl-tRNA aminoacylation"/>
    <property type="evidence" value="ECO:0007669"/>
    <property type="project" value="InterPro"/>
</dbReference>
<dbReference type="Gene3D" id="3.90.740.10">
    <property type="entry name" value="Valyl/Leucyl/Isoleucyl-tRNA synthetase, editing domain"/>
    <property type="match status" value="1"/>
</dbReference>
<dbReference type="Proteomes" id="UP000244660">
    <property type="component" value="Unassembled WGS sequence"/>
</dbReference>
<feature type="non-terminal residue" evidence="10">
    <location>
        <position position="153"/>
    </location>
</feature>
<dbReference type="GO" id="GO:0004823">
    <property type="term" value="F:leucine-tRNA ligase activity"/>
    <property type="evidence" value="ECO:0007669"/>
    <property type="project" value="UniProtKB-EC"/>
</dbReference>
<dbReference type="InterPro" id="IPR025709">
    <property type="entry name" value="Leu_tRNA-synth_edit"/>
</dbReference>
<dbReference type="EMBL" id="QBQB01000150">
    <property type="protein sequence ID" value="PUD39060.1"/>
    <property type="molecule type" value="Genomic_DNA"/>
</dbReference>
<proteinExistence type="inferred from homology"/>
<keyword evidence="6" id="KW-0648">Protein biosynthesis</keyword>
<dbReference type="PANTHER" id="PTHR43740:SF2">
    <property type="entry name" value="LEUCINE--TRNA LIGASE, MITOCHONDRIAL"/>
    <property type="match status" value="1"/>
</dbReference>
<dbReference type="InterPro" id="IPR009008">
    <property type="entry name" value="Val/Leu/Ile-tRNA-synth_edit"/>
</dbReference>
<dbReference type="GO" id="GO:0005524">
    <property type="term" value="F:ATP binding"/>
    <property type="evidence" value="ECO:0007669"/>
    <property type="project" value="UniProtKB-KW"/>
</dbReference>
<evidence type="ECO:0000256" key="6">
    <source>
        <dbReference type="ARBA" id="ARBA00022917"/>
    </source>
</evidence>
<sequence length="153" mass="17176">ANFALANYGSGALMGVTACDERDFEFANLYHIPIKVITQSSQNLPHTKEEVLKNSGEWSDLSSSVAREQIIAYFEKENLGKRVINYRLQDWGVSRQRYWGAPIPMIHCKHCGIVPETQLPVTLPADIVIDGEGNPLEKHASWKFAQCAKCNIE</sequence>
<evidence type="ECO:0000256" key="4">
    <source>
        <dbReference type="ARBA" id="ARBA00022741"/>
    </source>
</evidence>
<keyword evidence="4" id="KW-0547">Nucleotide-binding</keyword>
<evidence type="ECO:0000259" key="9">
    <source>
        <dbReference type="Pfam" id="PF13603"/>
    </source>
</evidence>
<dbReference type="PANTHER" id="PTHR43740">
    <property type="entry name" value="LEUCYL-TRNA SYNTHETASE"/>
    <property type="match status" value="1"/>
</dbReference>
<protein>
    <recommendedName>
        <fullName evidence="2">leucine--tRNA ligase</fullName>
        <ecNumber evidence="2">6.1.1.4</ecNumber>
    </recommendedName>
</protein>
<dbReference type="InterPro" id="IPR002300">
    <property type="entry name" value="aa-tRNA-synth_Ia"/>
</dbReference>
<comment type="caution">
    <text evidence="10">The sequence shown here is derived from an EMBL/GenBank/DDBJ whole genome shotgun (WGS) entry which is preliminary data.</text>
</comment>
<evidence type="ECO:0000256" key="3">
    <source>
        <dbReference type="ARBA" id="ARBA00022598"/>
    </source>
</evidence>
<evidence type="ECO:0000259" key="8">
    <source>
        <dbReference type="Pfam" id="PF00133"/>
    </source>
</evidence>
<dbReference type="EC" id="6.1.1.4" evidence="2"/>
<keyword evidence="3 10" id="KW-0436">Ligase</keyword>
<dbReference type="Pfam" id="PF00133">
    <property type="entry name" value="tRNA-synt_1"/>
    <property type="match status" value="1"/>
</dbReference>
<organism evidence="10 11">
    <name type="scientific">Helicobacter pylori</name>
    <name type="common">Campylobacter pylori</name>
    <dbReference type="NCBI Taxonomy" id="210"/>
    <lineage>
        <taxon>Bacteria</taxon>
        <taxon>Pseudomonadati</taxon>
        <taxon>Campylobacterota</taxon>
        <taxon>Epsilonproteobacteria</taxon>
        <taxon>Campylobacterales</taxon>
        <taxon>Helicobacteraceae</taxon>
        <taxon>Helicobacter</taxon>
    </lineage>
</organism>
<dbReference type="GO" id="GO:0002161">
    <property type="term" value="F:aminoacyl-tRNA deacylase activity"/>
    <property type="evidence" value="ECO:0007669"/>
    <property type="project" value="InterPro"/>
</dbReference>
<evidence type="ECO:0000313" key="11">
    <source>
        <dbReference type="Proteomes" id="UP000244660"/>
    </source>
</evidence>
<name>A0A2T6SQM4_HELPX</name>
<dbReference type="Pfam" id="PF13603">
    <property type="entry name" value="tRNA-synt_1_2"/>
    <property type="match status" value="1"/>
</dbReference>
<evidence type="ECO:0000256" key="5">
    <source>
        <dbReference type="ARBA" id="ARBA00022840"/>
    </source>
</evidence>
<reference evidence="10 11" key="1">
    <citation type="submission" date="2018-01" db="EMBL/GenBank/DDBJ databases">
        <title>Helicobacter pylori genome-wide association study shows promise for predicting gastric cancer risk.</title>
        <authorList>
            <person name="Berthenet E."/>
            <person name="Yahara K."/>
            <person name="Thorell K."/>
            <person name="Pascoe B."/>
            <person name="Meric G."/>
            <person name="Mikhail J.M."/>
            <person name="Engstrand L."/>
            <person name="Enroth H."/>
            <person name="Burette A."/>
            <person name="Megraud F."/>
            <person name="Atherton J."/>
            <person name="Smith S."/>
            <person name="Wilkinson T.S."/>
            <person name="Hitchings M.D."/>
            <person name="Falush D."/>
            <person name="Sheppard S.K."/>
        </authorList>
    </citation>
    <scope>NUCLEOTIDE SEQUENCE [LARGE SCALE GENOMIC DNA]</scope>
    <source>
        <strain evidence="10 11">462</strain>
    </source>
</reference>
<dbReference type="SUPFAM" id="SSF50677">
    <property type="entry name" value="ValRS/IleRS/LeuRS editing domain"/>
    <property type="match status" value="1"/>
</dbReference>
<evidence type="ECO:0000256" key="1">
    <source>
        <dbReference type="ARBA" id="ARBA00005594"/>
    </source>
</evidence>
<comment type="similarity">
    <text evidence="1">Belongs to the class-I aminoacyl-tRNA synthetase family.</text>
</comment>
<evidence type="ECO:0000256" key="2">
    <source>
        <dbReference type="ARBA" id="ARBA00013164"/>
    </source>
</evidence>
<feature type="domain" description="Leucyl-tRNA synthetase editing" evidence="9">
    <location>
        <begin position="1"/>
        <end position="74"/>
    </location>
</feature>
<dbReference type="AlphaFoldDB" id="A0A2T6SQM4"/>
<dbReference type="SUPFAM" id="SSF52374">
    <property type="entry name" value="Nucleotidylyl transferase"/>
    <property type="match status" value="1"/>
</dbReference>
<dbReference type="GO" id="GO:0005829">
    <property type="term" value="C:cytosol"/>
    <property type="evidence" value="ECO:0007669"/>
    <property type="project" value="TreeGrafter"/>
</dbReference>
<feature type="domain" description="Aminoacyl-tRNA synthetase class Ia" evidence="8">
    <location>
        <begin position="87"/>
        <end position="112"/>
    </location>
</feature>
<dbReference type="InterPro" id="IPR002302">
    <property type="entry name" value="Leu-tRNA-ligase"/>
</dbReference>